<keyword evidence="2" id="KW-0614">Plasmid</keyword>
<geneLocation type="plasmid" evidence="2">
    <name>p1</name>
</geneLocation>
<keyword evidence="3" id="KW-1185">Reference proteome</keyword>
<reference evidence="2 3" key="1">
    <citation type="submission" date="2022-06" db="EMBL/GenBank/DDBJ databases">
        <title>Actinoplanes abujensis sp. nov., isolated from Nigerian arid soil.</title>
        <authorList>
            <person name="Ding P."/>
        </authorList>
    </citation>
    <scope>NUCLEOTIDE SEQUENCE [LARGE SCALE GENOMIC DNA]</scope>
    <source>
        <strain evidence="3">TRM88002</strain>
        <plasmid evidence="2">p1</plasmid>
    </source>
</reference>
<dbReference type="RefSeq" id="WP_251795942.1">
    <property type="nucleotide sequence ID" value="NZ_JAMQOL010000001.1"/>
</dbReference>
<dbReference type="Proteomes" id="UP001523216">
    <property type="component" value="Unassembled WGS sequence"/>
</dbReference>
<protein>
    <submittedName>
        <fullName evidence="2">GGDEF domain-containing protein</fullName>
    </submittedName>
</protein>
<name>A0ABT0XQX0_9ACTN</name>
<dbReference type="InterPro" id="IPR000160">
    <property type="entry name" value="GGDEF_dom"/>
</dbReference>
<dbReference type="Pfam" id="PF00990">
    <property type="entry name" value="GGDEF"/>
    <property type="match status" value="1"/>
</dbReference>
<dbReference type="PANTHER" id="PTHR45138">
    <property type="entry name" value="REGULATORY COMPONENTS OF SENSORY TRANSDUCTION SYSTEM"/>
    <property type="match status" value="1"/>
</dbReference>
<evidence type="ECO:0000313" key="2">
    <source>
        <dbReference type="EMBL" id="MCM4076164.1"/>
    </source>
</evidence>
<dbReference type="EMBL" id="JAMQOL010000001">
    <property type="protein sequence ID" value="MCM4076164.1"/>
    <property type="molecule type" value="Genomic_DNA"/>
</dbReference>
<dbReference type="Gene3D" id="3.30.70.270">
    <property type="match status" value="1"/>
</dbReference>
<dbReference type="CDD" id="cd01949">
    <property type="entry name" value="GGDEF"/>
    <property type="match status" value="1"/>
</dbReference>
<evidence type="ECO:0000313" key="3">
    <source>
        <dbReference type="Proteomes" id="UP001523216"/>
    </source>
</evidence>
<dbReference type="InterPro" id="IPR050469">
    <property type="entry name" value="Diguanylate_Cyclase"/>
</dbReference>
<comment type="caution">
    <text evidence="2">The sequence shown here is derived from an EMBL/GenBank/DDBJ whole genome shotgun (WGS) entry which is preliminary data.</text>
</comment>
<gene>
    <name evidence="2" type="ORF">LXN57_01140</name>
</gene>
<sequence>MSAGRTLSDEHVAAIEQAYALIEAAQGEMNADEIDAAARSIAHAGWGDVDVLLHFARALAVRELGEDYIAHVQAMVRCATGLGSPALLALALGAGAGHRVLRLDSGATSPFNQAACLLDNADGPAVHRVAALIEVGQVAHMWGFWKIAVDYHDQAEQALETDPRWAATTRRQQIVIAINRVDLALDWCCAQAMIGDWEGAADRARQVLPGSCGVVGDDWPPSWIRQYHGHRLVLAALADAEPEDGHEVDESLTTLARAIRAVDPVEAARLANGLHEQFPEMTPANTRLLAMSLAARRPGTPDAAIRYGDELARLRWNDRLERMAAMRDAIDAERRRLEHEQLRRDVLTDDLTGLANRRGYQAYVTGNRGDSQYAVMMIDVDHFKSVNDRFGHDVGDLVLAAIGEILGDLVRPIDLAARLGGDEFVVVLADVTADVTQARAQEVVDAVRDHPWPAIAPGLAVSVSVGVHHGGADQLAGLAGAADRRLYEAKSSGRGRVVSRPSR</sequence>
<dbReference type="NCBIfam" id="TIGR00254">
    <property type="entry name" value="GGDEF"/>
    <property type="match status" value="1"/>
</dbReference>
<dbReference type="SMART" id="SM00267">
    <property type="entry name" value="GGDEF"/>
    <property type="match status" value="1"/>
</dbReference>
<organism evidence="2 3">
    <name type="scientific">Paractinoplanes hotanensis</name>
    <dbReference type="NCBI Taxonomy" id="2906497"/>
    <lineage>
        <taxon>Bacteria</taxon>
        <taxon>Bacillati</taxon>
        <taxon>Actinomycetota</taxon>
        <taxon>Actinomycetes</taxon>
        <taxon>Micromonosporales</taxon>
        <taxon>Micromonosporaceae</taxon>
        <taxon>Paractinoplanes</taxon>
    </lineage>
</organism>
<proteinExistence type="predicted"/>
<dbReference type="InterPro" id="IPR043128">
    <property type="entry name" value="Rev_trsase/Diguanyl_cyclase"/>
</dbReference>
<dbReference type="PANTHER" id="PTHR45138:SF9">
    <property type="entry name" value="DIGUANYLATE CYCLASE DGCM-RELATED"/>
    <property type="match status" value="1"/>
</dbReference>
<dbReference type="SUPFAM" id="SSF55073">
    <property type="entry name" value="Nucleotide cyclase"/>
    <property type="match status" value="1"/>
</dbReference>
<accession>A0ABT0XQX0</accession>
<dbReference type="InterPro" id="IPR029787">
    <property type="entry name" value="Nucleotide_cyclase"/>
</dbReference>
<evidence type="ECO:0000259" key="1">
    <source>
        <dbReference type="PROSITE" id="PS50887"/>
    </source>
</evidence>
<dbReference type="PROSITE" id="PS50887">
    <property type="entry name" value="GGDEF"/>
    <property type="match status" value="1"/>
</dbReference>
<feature type="domain" description="GGDEF" evidence="1">
    <location>
        <begin position="371"/>
        <end position="502"/>
    </location>
</feature>